<dbReference type="InterPro" id="IPR017853">
    <property type="entry name" value="GH"/>
</dbReference>
<evidence type="ECO:0000256" key="1">
    <source>
        <dbReference type="ARBA" id="ARBA00007754"/>
    </source>
</evidence>
<comment type="caution">
    <text evidence="4">Lacks conserved residue(s) required for the propagation of feature annotation.</text>
</comment>
<dbReference type="SUPFAM" id="SSF51445">
    <property type="entry name" value="(Trans)glycosidases"/>
    <property type="match status" value="1"/>
</dbReference>
<sequence>MSLYHWGSAHPWGENELPEPGKFAAQLAGEYAGLGGDDRMLPDFAGVYSAVRGKPLAIPETAALVVPRGDPGGELAIKQAWWRQVFSPETASRFPNLRMVNWFEWDKQETEVGARVDWSVTSDPASAAAFAGDLPDWLLAAPGAAPTCPTPAP</sequence>
<dbReference type="Proteomes" id="UP001321498">
    <property type="component" value="Chromosome"/>
</dbReference>
<name>A0ABN6XJ11_9MICO</name>
<dbReference type="PANTHER" id="PTHR40079">
    <property type="entry name" value="MANNAN ENDO-1,4-BETA-MANNOSIDASE E-RELATED"/>
    <property type="match status" value="1"/>
</dbReference>
<evidence type="ECO:0000256" key="2">
    <source>
        <dbReference type="ARBA" id="ARBA00022801"/>
    </source>
</evidence>
<dbReference type="EMBL" id="AP027731">
    <property type="protein sequence ID" value="BDZ44826.1"/>
    <property type="molecule type" value="Genomic_DNA"/>
</dbReference>
<dbReference type="PANTHER" id="PTHR40079:SF4">
    <property type="entry name" value="GH26 DOMAIN-CONTAINING PROTEIN-RELATED"/>
    <property type="match status" value="1"/>
</dbReference>
<dbReference type="InterPro" id="IPR022790">
    <property type="entry name" value="GH26_dom"/>
</dbReference>
<evidence type="ECO:0000313" key="6">
    <source>
        <dbReference type="EMBL" id="BDZ44826.1"/>
    </source>
</evidence>
<dbReference type="InterPro" id="IPR000805">
    <property type="entry name" value="Glyco_hydro_26"/>
</dbReference>
<evidence type="ECO:0000313" key="7">
    <source>
        <dbReference type="Proteomes" id="UP001321498"/>
    </source>
</evidence>
<keyword evidence="7" id="KW-1185">Reference proteome</keyword>
<feature type="domain" description="GH26" evidence="5">
    <location>
        <begin position="1"/>
        <end position="130"/>
    </location>
</feature>
<organism evidence="6 7">
    <name type="scientific">Naasia aerilata</name>
    <dbReference type="NCBI Taxonomy" id="1162966"/>
    <lineage>
        <taxon>Bacteria</taxon>
        <taxon>Bacillati</taxon>
        <taxon>Actinomycetota</taxon>
        <taxon>Actinomycetes</taxon>
        <taxon>Micrococcales</taxon>
        <taxon>Microbacteriaceae</taxon>
        <taxon>Naasia</taxon>
    </lineage>
</organism>
<accession>A0ABN6XJ11</accession>
<reference evidence="7" key="1">
    <citation type="journal article" date="2019" name="Int. J. Syst. Evol. Microbiol.">
        <title>The Global Catalogue of Microorganisms (GCM) 10K type strain sequencing project: providing services to taxonomists for standard genome sequencing and annotation.</title>
        <authorList>
            <consortium name="The Broad Institute Genomics Platform"/>
            <consortium name="The Broad Institute Genome Sequencing Center for Infectious Disease"/>
            <person name="Wu L."/>
            <person name="Ma J."/>
        </authorList>
    </citation>
    <scope>NUCLEOTIDE SEQUENCE [LARGE SCALE GENOMIC DNA]</scope>
    <source>
        <strain evidence="7">NBRC 108725</strain>
    </source>
</reference>
<evidence type="ECO:0000256" key="4">
    <source>
        <dbReference type="PROSITE-ProRule" id="PRU01100"/>
    </source>
</evidence>
<proteinExistence type="inferred from homology"/>
<dbReference type="Gene3D" id="3.20.20.80">
    <property type="entry name" value="Glycosidases"/>
    <property type="match status" value="1"/>
</dbReference>
<keyword evidence="3" id="KW-0326">Glycosidase</keyword>
<comment type="similarity">
    <text evidence="1 4">Belongs to the glycosyl hydrolase 26 family.</text>
</comment>
<evidence type="ECO:0000259" key="5">
    <source>
        <dbReference type="PROSITE" id="PS51764"/>
    </source>
</evidence>
<dbReference type="PROSITE" id="PS51764">
    <property type="entry name" value="GH26"/>
    <property type="match status" value="1"/>
</dbReference>
<protein>
    <recommendedName>
        <fullName evidence="5">GH26 domain-containing protein</fullName>
    </recommendedName>
</protein>
<dbReference type="RefSeq" id="WP_286278237.1">
    <property type="nucleotide sequence ID" value="NZ_AP027731.1"/>
</dbReference>
<evidence type="ECO:0000256" key="3">
    <source>
        <dbReference type="ARBA" id="ARBA00023295"/>
    </source>
</evidence>
<gene>
    <name evidence="6" type="ORF">GCM10025866_07350</name>
</gene>
<keyword evidence="2" id="KW-0378">Hydrolase</keyword>